<reference evidence="1" key="1">
    <citation type="submission" date="2020-05" db="EMBL/GenBank/DDBJ databases">
        <title>WGS assembly of Panicum virgatum.</title>
        <authorList>
            <person name="Lovell J.T."/>
            <person name="Jenkins J."/>
            <person name="Shu S."/>
            <person name="Juenger T.E."/>
            <person name="Schmutz J."/>
        </authorList>
    </citation>
    <scope>NUCLEOTIDE SEQUENCE</scope>
    <source>
        <strain evidence="1">AP13</strain>
    </source>
</reference>
<protein>
    <submittedName>
        <fullName evidence="1">Uncharacterized protein</fullName>
    </submittedName>
</protein>
<name>A0A8T0Q6R5_PANVG</name>
<proteinExistence type="predicted"/>
<sequence length="128" mass="14779">MIGVDGFIGSHLCKKLMAETHHVASSPSTSTAIRSATLSTPRGRTSPADRWQMFWFRVDGCRVQVQFLWQVRLEPEVLIGIPCQRTQHHVVRARRPWCVDDSSSRRLALWPIKFNQQKKLFCVGVRRH</sequence>
<dbReference type="AlphaFoldDB" id="A0A8T0Q6R5"/>
<evidence type="ECO:0000313" key="1">
    <source>
        <dbReference type="EMBL" id="KAG2570577.1"/>
    </source>
</evidence>
<organism evidence="1 2">
    <name type="scientific">Panicum virgatum</name>
    <name type="common">Blackwell switchgrass</name>
    <dbReference type="NCBI Taxonomy" id="38727"/>
    <lineage>
        <taxon>Eukaryota</taxon>
        <taxon>Viridiplantae</taxon>
        <taxon>Streptophyta</taxon>
        <taxon>Embryophyta</taxon>
        <taxon>Tracheophyta</taxon>
        <taxon>Spermatophyta</taxon>
        <taxon>Magnoliopsida</taxon>
        <taxon>Liliopsida</taxon>
        <taxon>Poales</taxon>
        <taxon>Poaceae</taxon>
        <taxon>PACMAD clade</taxon>
        <taxon>Panicoideae</taxon>
        <taxon>Panicodae</taxon>
        <taxon>Paniceae</taxon>
        <taxon>Panicinae</taxon>
        <taxon>Panicum</taxon>
        <taxon>Panicum sect. Hiantes</taxon>
    </lineage>
</organism>
<keyword evidence="2" id="KW-1185">Reference proteome</keyword>
<dbReference type="Proteomes" id="UP000823388">
    <property type="component" value="Chromosome 7K"/>
</dbReference>
<accession>A0A8T0Q6R5</accession>
<evidence type="ECO:0000313" key="2">
    <source>
        <dbReference type="Proteomes" id="UP000823388"/>
    </source>
</evidence>
<dbReference type="EMBL" id="CM029049">
    <property type="protein sequence ID" value="KAG2570577.1"/>
    <property type="molecule type" value="Genomic_DNA"/>
</dbReference>
<comment type="caution">
    <text evidence="1">The sequence shown here is derived from an EMBL/GenBank/DDBJ whole genome shotgun (WGS) entry which is preliminary data.</text>
</comment>
<gene>
    <name evidence="1" type="ORF">PVAP13_7KG053145</name>
</gene>